<comment type="caution">
    <text evidence="2">The sequence shown here is derived from an EMBL/GenBank/DDBJ whole genome shotgun (WGS) entry which is preliminary data.</text>
</comment>
<dbReference type="Proteomes" id="UP000713880">
    <property type="component" value="Unassembled WGS sequence"/>
</dbReference>
<name>A0A938X5J2_9CLOT</name>
<dbReference type="PANTHER" id="PTHR12526">
    <property type="entry name" value="GLYCOSYLTRANSFERASE"/>
    <property type="match status" value="1"/>
</dbReference>
<sequence length="303" mass="35335">MKQICFVVKNINIGGGISRVVSYLSNELSKDREVTILSIEKKFTVNKRAYELDNNVNVHYLTEEVISYRREICTLSKQLKIFLKKHRFDSLVVAGMDFVPLLTLSINYLKKENVTIVAWEHANYKVGKKFGLKWIGRKLAAKYFDYIVVLTDRDRKFYQMNEKLKCQIKRIYDPYNSAISKDNYDENSKKIVSCGMLIYQKGFDFAIQVADIVLKNHPDWTWEVWGEGIERERLEGMIVKHNLQNQFFLKGYSDNIMDKYSEYAFFVLTSRYEGFGMVILEALANNLPVIAFDCDAGPEEIIN</sequence>
<evidence type="ECO:0000313" key="3">
    <source>
        <dbReference type="Proteomes" id="UP000713880"/>
    </source>
</evidence>
<dbReference type="Pfam" id="PF00534">
    <property type="entry name" value="Glycos_transf_1"/>
    <property type="match status" value="1"/>
</dbReference>
<dbReference type="GO" id="GO:0016757">
    <property type="term" value="F:glycosyltransferase activity"/>
    <property type="evidence" value="ECO:0007669"/>
    <property type="project" value="InterPro"/>
</dbReference>
<proteinExistence type="predicted"/>
<organism evidence="2 3">
    <name type="scientific">Mordavella massiliensis</name>
    <dbReference type="NCBI Taxonomy" id="1871024"/>
    <lineage>
        <taxon>Bacteria</taxon>
        <taxon>Bacillati</taxon>
        <taxon>Bacillota</taxon>
        <taxon>Clostridia</taxon>
        <taxon>Eubacteriales</taxon>
        <taxon>Clostridiaceae</taxon>
        <taxon>Mordavella</taxon>
    </lineage>
</organism>
<dbReference type="Gene3D" id="3.40.50.2000">
    <property type="entry name" value="Glycogen Phosphorylase B"/>
    <property type="match status" value="2"/>
</dbReference>
<dbReference type="PANTHER" id="PTHR12526:SF630">
    <property type="entry name" value="GLYCOSYLTRANSFERASE"/>
    <property type="match status" value="1"/>
</dbReference>
<keyword evidence="3" id="KW-1185">Reference proteome</keyword>
<gene>
    <name evidence="2" type="ORF">H6A13_12805</name>
</gene>
<dbReference type="SUPFAM" id="SSF53756">
    <property type="entry name" value="UDP-Glycosyltransferase/glycogen phosphorylase"/>
    <property type="match status" value="1"/>
</dbReference>
<reference evidence="2" key="1">
    <citation type="submission" date="2020-08" db="EMBL/GenBank/DDBJ databases">
        <authorList>
            <person name="Cejkova D."/>
            <person name="Kubasova T."/>
            <person name="Jahodarova E."/>
            <person name="Rychlik I."/>
        </authorList>
    </citation>
    <scope>NUCLEOTIDE SEQUENCE</scope>
    <source>
        <strain evidence="2">An420c</strain>
    </source>
</reference>
<feature type="non-terminal residue" evidence="2">
    <location>
        <position position="303"/>
    </location>
</feature>
<protein>
    <submittedName>
        <fullName evidence="2">Glycosyltransferase</fullName>
    </submittedName>
</protein>
<reference evidence="2" key="2">
    <citation type="journal article" date="2021" name="Sci. Rep.">
        <title>The distribution of antibiotic resistance genes in chicken gut microbiota commensals.</title>
        <authorList>
            <person name="Juricova H."/>
            <person name="Matiasovicova J."/>
            <person name="Kubasova T."/>
            <person name="Cejkova D."/>
            <person name="Rychlik I."/>
        </authorList>
    </citation>
    <scope>NUCLEOTIDE SEQUENCE</scope>
    <source>
        <strain evidence="2">An420c</strain>
    </source>
</reference>
<evidence type="ECO:0000313" key="2">
    <source>
        <dbReference type="EMBL" id="MBM6827954.1"/>
    </source>
</evidence>
<feature type="domain" description="Glycosyl transferase family 1" evidence="1">
    <location>
        <begin position="182"/>
        <end position="302"/>
    </location>
</feature>
<evidence type="ECO:0000259" key="1">
    <source>
        <dbReference type="Pfam" id="PF00534"/>
    </source>
</evidence>
<dbReference type="InterPro" id="IPR001296">
    <property type="entry name" value="Glyco_trans_1"/>
</dbReference>
<dbReference type="EMBL" id="JACJLV010000090">
    <property type="protein sequence ID" value="MBM6827954.1"/>
    <property type="molecule type" value="Genomic_DNA"/>
</dbReference>
<dbReference type="RefSeq" id="WP_204909921.1">
    <property type="nucleotide sequence ID" value="NZ_JACJLV010000090.1"/>
</dbReference>
<dbReference type="AlphaFoldDB" id="A0A938X5J2"/>
<accession>A0A938X5J2</accession>